<sequence>MAWYDKPIESLNHEQWEALCDGCGQCCLNQLLDEDDNLYQTDVACSLLDTDKALCRDYANRTQQVPDCVRLTPDNLEQVYFMPKTCAYRVRAQGQPLPDWHPLRHGGDKSAMKKAGYHVAGQCISEKTFRGELEERIVTWPLSSSTE</sequence>
<keyword evidence="2" id="KW-1185">Reference proteome</keyword>
<accession>A0A432ZJU1</accession>
<dbReference type="EMBL" id="PIQF01000001">
    <property type="protein sequence ID" value="RUO78154.1"/>
    <property type="molecule type" value="Genomic_DNA"/>
</dbReference>
<comment type="caution">
    <text evidence="1">The sequence shown here is derived from an EMBL/GenBank/DDBJ whole genome shotgun (WGS) entry which is preliminary data.</text>
</comment>
<dbReference type="InterPro" id="IPR008228">
    <property type="entry name" value="UCP006173"/>
</dbReference>
<reference evidence="1 2" key="1">
    <citation type="journal article" date="2011" name="Front. Microbiol.">
        <title>Genomic signatures of strain selection and enhancement in Bacillus atrophaeus var. globigii, a historical biowarfare simulant.</title>
        <authorList>
            <person name="Gibbons H.S."/>
            <person name="Broomall S.M."/>
            <person name="McNew L.A."/>
            <person name="Daligault H."/>
            <person name="Chapman C."/>
            <person name="Bruce D."/>
            <person name="Karavis M."/>
            <person name="Krepps M."/>
            <person name="McGregor P.A."/>
            <person name="Hong C."/>
            <person name="Park K.H."/>
            <person name="Akmal A."/>
            <person name="Feldman A."/>
            <person name="Lin J.S."/>
            <person name="Chang W.E."/>
            <person name="Higgs B.W."/>
            <person name="Demirev P."/>
            <person name="Lindquist J."/>
            <person name="Liem A."/>
            <person name="Fochler E."/>
            <person name="Read T.D."/>
            <person name="Tapia R."/>
            <person name="Johnson S."/>
            <person name="Bishop-Lilly K.A."/>
            <person name="Detter C."/>
            <person name="Han C."/>
            <person name="Sozhamannan S."/>
            <person name="Rosenzweig C.N."/>
            <person name="Skowronski E.W."/>
        </authorList>
    </citation>
    <scope>NUCLEOTIDE SEQUENCE [LARGE SCALE GENOMIC DNA]</scope>
    <source>
        <strain evidence="1 2">CL-SP19</strain>
    </source>
</reference>
<dbReference type="PANTHER" id="PTHR37421">
    <property type="entry name" value="UPF0260 PROTEIN YCGN"/>
    <property type="match status" value="1"/>
</dbReference>
<evidence type="ECO:0000313" key="2">
    <source>
        <dbReference type="Proteomes" id="UP000287908"/>
    </source>
</evidence>
<proteinExistence type="predicted"/>
<dbReference type="InterPro" id="IPR005358">
    <property type="entry name" value="Puta_zinc/iron-chelating_dom"/>
</dbReference>
<name>A0A432ZJU1_9GAMM</name>
<evidence type="ECO:0000313" key="1">
    <source>
        <dbReference type="EMBL" id="RUO78154.1"/>
    </source>
</evidence>
<organism evidence="1 2">
    <name type="scientific">Idiomarina seosinensis</name>
    <dbReference type="NCBI Taxonomy" id="281739"/>
    <lineage>
        <taxon>Bacteria</taxon>
        <taxon>Pseudomonadati</taxon>
        <taxon>Pseudomonadota</taxon>
        <taxon>Gammaproteobacteria</taxon>
        <taxon>Alteromonadales</taxon>
        <taxon>Idiomarinaceae</taxon>
        <taxon>Idiomarina</taxon>
    </lineage>
</organism>
<dbReference type="NCBIfam" id="NF003501">
    <property type="entry name" value="PRK05170.1-5"/>
    <property type="match status" value="1"/>
</dbReference>
<dbReference type="RefSeq" id="WP_126784355.1">
    <property type="nucleotide sequence ID" value="NZ_PIQF01000001.1"/>
</dbReference>
<dbReference type="PIRSF" id="PIRSF006173">
    <property type="entry name" value="UCP006173"/>
    <property type="match status" value="1"/>
</dbReference>
<dbReference type="Pfam" id="PF03692">
    <property type="entry name" value="CxxCxxCC"/>
    <property type="match status" value="1"/>
</dbReference>
<gene>
    <name evidence="1" type="ORF">CWI81_06050</name>
</gene>
<dbReference type="AlphaFoldDB" id="A0A432ZJU1"/>
<protein>
    <submittedName>
        <fullName evidence="1">YcgN family cysteine cluster protein</fullName>
    </submittedName>
</protein>
<dbReference type="NCBIfam" id="NF003507">
    <property type="entry name" value="PRK05170.2-5"/>
    <property type="match status" value="1"/>
</dbReference>
<dbReference type="OrthoDB" id="9786855at2"/>
<dbReference type="Proteomes" id="UP000287908">
    <property type="component" value="Unassembled WGS sequence"/>
</dbReference>
<dbReference type="PANTHER" id="PTHR37421:SF1">
    <property type="entry name" value="UPF0260 PROTEIN YCGN"/>
    <property type="match status" value="1"/>
</dbReference>